<sequence>MAKFSILKIFEYYPERYWFKHEMLAGQDSISLKTGMEITEELKIEFTLTSKVSVDALLKYDFFFSSGPNFISPRFHQLLLKAQVSGIQFLDADVFIAGKRYEGYKIFNVTSKHSVFDKEKSKSRPIVSYLPDGPKIYNEIVLRDDVELVVDVFRAEEDFTVVLVSERVRELCELNKVRGLQFIDRLS</sequence>
<dbReference type="Proteomes" id="UP001063228">
    <property type="component" value="Chromosome"/>
</dbReference>
<dbReference type="RefSeq" id="WP_231676226.1">
    <property type="nucleotide sequence ID" value="NZ_CP081201.1"/>
</dbReference>
<dbReference type="EMBL" id="CP081201">
    <property type="protein sequence ID" value="UXZ97723.1"/>
    <property type="molecule type" value="Genomic_DNA"/>
</dbReference>
<accession>A0ABY6FII0</accession>
<protein>
    <recommendedName>
        <fullName evidence="1">Immunity MXAN-0049 protein domain-containing protein</fullName>
    </recommendedName>
</protein>
<name>A0ABY6FII0_9PSED</name>
<dbReference type="InterPro" id="IPR012433">
    <property type="entry name" value="Imm11"/>
</dbReference>
<proteinExistence type="predicted"/>
<evidence type="ECO:0000313" key="3">
    <source>
        <dbReference type="Proteomes" id="UP001063228"/>
    </source>
</evidence>
<organism evidence="2 3">
    <name type="scientific">Pseudomonas phytophila</name>
    <dbReference type="NCBI Taxonomy" id="2867264"/>
    <lineage>
        <taxon>Bacteria</taxon>
        <taxon>Pseudomonadati</taxon>
        <taxon>Pseudomonadota</taxon>
        <taxon>Gammaproteobacteria</taxon>
        <taxon>Pseudomonadales</taxon>
        <taxon>Pseudomonadaceae</taxon>
        <taxon>Pseudomonas</taxon>
    </lineage>
</organism>
<reference evidence="2" key="1">
    <citation type="submission" date="2021-08" db="EMBL/GenBank/DDBJ databases">
        <title>Complete genome sequence of Pseudomonas phytophila.</title>
        <authorList>
            <person name="Weir B.S."/>
            <person name="Templeton M.D."/>
            <person name="Arshed S."/>
            <person name="Andersen M.T."/>
            <person name="Jayaraman J."/>
        </authorList>
    </citation>
    <scope>NUCLEOTIDE SEQUENCE</scope>
    <source>
        <strain evidence="2">ICMP 23753</strain>
    </source>
</reference>
<dbReference type="Pfam" id="PF07791">
    <property type="entry name" value="Imm11"/>
    <property type="match status" value="1"/>
</dbReference>
<keyword evidence="3" id="KW-1185">Reference proteome</keyword>
<feature type="domain" description="Immunity MXAN-0049 protein" evidence="1">
    <location>
        <begin position="38"/>
        <end position="184"/>
    </location>
</feature>
<evidence type="ECO:0000259" key="1">
    <source>
        <dbReference type="Pfam" id="PF07791"/>
    </source>
</evidence>
<evidence type="ECO:0000313" key="2">
    <source>
        <dbReference type="EMBL" id="UXZ97723.1"/>
    </source>
</evidence>
<gene>
    <name evidence="2" type="ORF">K3169_07520</name>
</gene>